<proteinExistence type="predicted"/>
<dbReference type="EMBL" id="BNDW01000055">
    <property type="protein sequence ID" value="GHI24397.1"/>
    <property type="molecule type" value="Genomic_DNA"/>
</dbReference>
<protein>
    <submittedName>
        <fullName evidence="1">Uncharacterized protein</fullName>
    </submittedName>
</protein>
<keyword evidence="2" id="KW-1185">Reference proteome</keyword>
<comment type="caution">
    <text evidence="1">The sequence shown here is derived from an EMBL/GenBank/DDBJ whole genome shotgun (WGS) entry which is preliminary data.</text>
</comment>
<accession>A0ABQ3PH88</accession>
<evidence type="ECO:0000313" key="2">
    <source>
        <dbReference type="Proteomes" id="UP001052739"/>
    </source>
</evidence>
<reference evidence="1" key="1">
    <citation type="submission" date="2024-05" db="EMBL/GenBank/DDBJ databases">
        <title>Whole genome shotgun sequence of Streptomyces hydrogenans NBRC 13475.</title>
        <authorList>
            <person name="Komaki H."/>
            <person name="Tamura T."/>
        </authorList>
    </citation>
    <scope>NUCLEOTIDE SEQUENCE</scope>
    <source>
        <strain evidence="1">NBRC 13475</strain>
    </source>
</reference>
<evidence type="ECO:0000313" key="1">
    <source>
        <dbReference type="EMBL" id="GHI24397.1"/>
    </source>
</evidence>
<sequence>MAGSIGLPVARCHIMVMASPGKAGRYLHEDRLAVSQPELGVGDAAVEAEGLEDRGVRRDQRVRVGEREVGRAGVADLGEEAAVALVGELGGDAAPEQFAVVDEGLDGELGALDQFPRPGSSRPARRR</sequence>
<organism evidence="1 2">
    <name type="scientific">Streptomyces hydrogenans</name>
    <dbReference type="NCBI Taxonomy" id="1873719"/>
    <lineage>
        <taxon>Bacteria</taxon>
        <taxon>Bacillati</taxon>
        <taxon>Actinomycetota</taxon>
        <taxon>Actinomycetes</taxon>
        <taxon>Kitasatosporales</taxon>
        <taxon>Streptomycetaceae</taxon>
        <taxon>Streptomyces</taxon>
    </lineage>
</organism>
<name>A0ABQ3PH88_9ACTN</name>
<gene>
    <name evidence="1" type="ORF">Shyd_57680</name>
</gene>
<dbReference type="Proteomes" id="UP001052739">
    <property type="component" value="Unassembled WGS sequence"/>
</dbReference>